<name>A0A7R7HXY1_9ACTN</name>
<keyword evidence="2 4" id="KW-0238">DNA-binding</keyword>
<dbReference type="PRINTS" id="PR00455">
    <property type="entry name" value="HTHTETR"/>
</dbReference>
<dbReference type="InterPro" id="IPR050109">
    <property type="entry name" value="HTH-type_TetR-like_transc_reg"/>
</dbReference>
<dbReference type="GO" id="GO:0003700">
    <property type="term" value="F:DNA-binding transcription factor activity"/>
    <property type="evidence" value="ECO:0007669"/>
    <property type="project" value="TreeGrafter"/>
</dbReference>
<dbReference type="Pfam" id="PF21597">
    <property type="entry name" value="TetR_C_43"/>
    <property type="match status" value="1"/>
</dbReference>
<reference evidence="6 7" key="1">
    <citation type="submission" date="2020-08" db="EMBL/GenBank/DDBJ databases">
        <title>Whole genome shotgun sequence of Actinocatenispora thailandica NBRC 105041.</title>
        <authorList>
            <person name="Komaki H."/>
            <person name="Tamura T."/>
        </authorList>
    </citation>
    <scope>NUCLEOTIDE SEQUENCE [LARGE SCALE GENOMIC DNA]</scope>
    <source>
        <strain evidence="6 7">NBRC 105041</strain>
    </source>
</reference>
<accession>A0A7R7HXY1</accession>
<gene>
    <name evidence="6" type="ORF">Athai_42000</name>
</gene>
<evidence type="ECO:0000256" key="3">
    <source>
        <dbReference type="ARBA" id="ARBA00023163"/>
    </source>
</evidence>
<protein>
    <submittedName>
        <fullName evidence="6">TetR family transcriptional regulator</fullName>
    </submittedName>
</protein>
<dbReference type="PROSITE" id="PS50977">
    <property type="entry name" value="HTH_TETR_2"/>
    <property type="match status" value="1"/>
</dbReference>
<feature type="DNA-binding region" description="H-T-H motif" evidence="4">
    <location>
        <begin position="34"/>
        <end position="53"/>
    </location>
</feature>
<evidence type="ECO:0000313" key="6">
    <source>
        <dbReference type="EMBL" id="BCJ36697.1"/>
    </source>
</evidence>
<dbReference type="InterPro" id="IPR009057">
    <property type="entry name" value="Homeodomain-like_sf"/>
</dbReference>
<dbReference type="Proteomes" id="UP000611640">
    <property type="component" value="Chromosome"/>
</dbReference>
<dbReference type="GO" id="GO:0000976">
    <property type="term" value="F:transcription cis-regulatory region binding"/>
    <property type="evidence" value="ECO:0007669"/>
    <property type="project" value="TreeGrafter"/>
</dbReference>
<proteinExistence type="predicted"/>
<dbReference type="KEGG" id="atl:Athai_42000"/>
<dbReference type="Gene3D" id="1.10.357.10">
    <property type="entry name" value="Tetracycline Repressor, domain 2"/>
    <property type="match status" value="1"/>
</dbReference>
<evidence type="ECO:0000313" key="7">
    <source>
        <dbReference type="Proteomes" id="UP000611640"/>
    </source>
</evidence>
<dbReference type="EMBL" id="AP023355">
    <property type="protein sequence ID" value="BCJ36697.1"/>
    <property type="molecule type" value="Genomic_DNA"/>
</dbReference>
<sequence>MTDGIRMRADARRNRDQLIAAARTLFAEIGPDVPMEEIARRAGCGIGTLYRRFPDRASLIRAVGLDNLQRILVAARAAAAEETDPWQALRRVVRLSLDLRLSMRLSVSADEAPESFHRDPAAAAARREILDLLDELVGAAQRQGSLRTDVGAGDVLGMVIMTIRPLPGFDEDHRDLLTERCLGLVLDALGTGGGEALPGRPLGLADVFPFAAG</sequence>
<dbReference type="InterPro" id="IPR036271">
    <property type="entry name" value="Tet_transcr_reg_TetR-rel_C_sf"/>
</dbReference>
<organism evidence="6 7">
    <name type="scientific">Actinocatenispora thailandica</name>
    <dbReference type="NCBI Taxonomy" id="227318"/>
    <lineage>
        <taxon>Bacteria</taxon>
        <taxon>Bacillati</taxon>
        <taxon>Actinomycetota</taxon>
        <taxon>Actinomycetes</taxon>
        <taxon>Micromonosporales</taxon>
        <taxon>Micromonosporaceae</taxon>
        <taxon>Actinocatenispora</taxon>
    </lineage>
</organism>
<evidence type="ECO:0000256" key="2">
    <source>
        <dbReference type="ARBA" id="ARBA00023125"/>
    </source>
</evidence>
<keyword evidence="1" id="KW-0805">Transcription regulation</keyword>
<evidence type="ECO:0000256" key="1">
    <source>
        <dbReference type="ARBA" id="ARBA00023015"/>
    </source>
</evidence>
<dbReference type="SUPFAM" id="SSF48498">
    <property type="entry name" value="Tetracyclin repressor-like, C-terminal domain"/>
    <property type="match status" value="1"/>
</dbReference>
<dbReference type="InterPro" id="IPR001647">
    <property type="entry name" value="HTH_TetR"/>
</dbReference>
<dbReference type="AlphaFoldDB" id="A0A7R7HXY1"/>
<dbReference type="Pfam" id="PF00440">
    <property type="entry name" value="TetR_N"/>
    <property type="match status" value="1"/>
</dbReference>
<dbReference type="PANTHER" id="PTHR30055:SF234">
    <property type="entry name" value="HTH-TYPE TRANSCRIPTIONAL REGULATOR BETI"/>
    <property type="match status" value="1"/>
</dbReference>
<evidence type="ECO:0000259" key="5">
    <source>
        <dbReference type="PROSITE" id="PS50977"/>
    </source>
</evidence>
<feature type="domain" description="HTH tetR-type" evidence="5">
    <location>
        <begin position="12"/>
        <end position="71"/>
    </location>
</feature>
<keyword evidence="3" id="KW-0804">Transcription</keyword>
<dbReference type="SUPFAM" id="SSF46689">
    <property type="entry name" value="Homeodomain-like"/>
    <property type="match status" value="1"/>
</dbReference>
<keyword evidence="7" id="KW-1185">Reference proteome</keyword>
<dbReference type="RefSeq" id="WP_203963034.1">
    <property type="nucleotide sequence ID" value="NZ_AP023355.1"/>
</dbReference>
<evidence type="ECO:0000256" key="4">
    <source>
        <dbReference type="PROSITE-ProRule" id="PRU00335"/>
    </source>
</evidence>
<dbReference type="PANTHER" id="PTHR30055">
    <property type="entry name" value="HTH-TYPE TRANSCRIPTIONAL REGULATOR RUTR"/>
    <property type="match status" value="1"/>
</dbReference>
<dbReference type="InterPro" id="IPR049445">
    <property type="entry name" value="TetR_SbtR-like_C"/>
</dbReference>